<name>A0ABT3CGK9_9MYCO</name>
<accession>A0ABT3CGK9</accession>
<dbReference type="RefSeq" id="WP_264069799.1">
    <property type="nucleotide sequence ID" value="NZ_JACKTY010000033.1"/>
</dbReference>
<evidence type="ECO:0000313" key="2">
    <source>
        <dbReference type="Proteomes" id="UP001526201"/>
    </source>
</evidence>
<dbReference type="EMBL" id="JACKTY010000033">
    <property type="protein sequence ID" value="MCV7228644.1"/>
    <property type="molecule type" value="Genomic_DNA"/>
</dbReference>
<protein>
    <submittedName>
        <fullName evidence="1">Uncharacterized protein</fullName>
    </submittedName>
</protein>
<keyword evidence="2" id="KW-1185">Reference proteome</keyword>
<sequence>MDVVFRRLNERQYGIGLIRDGRRDVGGDVAVRVAPGDARVPHDLVHFVVEEQAQLTLAVFGQCAAGGEVGGFFRAAVGKQGSAQRARRSRRLAVRAGRKWGARNNCPGWRAADPSPPT</sequence>
<comment type="caution">
    <text evidence="1">The sequence shown here is derived from an EMBL/GenBank/DDBJ whole genome shotgun (WGS) entry which is preliminary data.</text>
</comment>
<gene>
    <name evidence="1" type="ORF">H7J73_21755</name>
</gene>
<dbReference type="Proteomes" id="UP001526201">
    <property type="component" value="Unassembled WGS sequence"/>
</dbReference>
<evidence type="ECO:0000313" key="1">
    <source>
        <dbReference type="EMBL" id="MCV7228644.1"/>
    </source>
</evidence>
<reference evidence="1 2" key="1">
    <citation type="journal article" date="2022" name="BMC Genomics">
        <title>Comparative genome analysis of mycobacteria focusing on tRNA and non-coding RNA.</title>
        <authorList>
            <person name="Behra P.R.K."/>
            <person name="Pettersson B.M.F."/>
            <person name="Ramesh M."/>
            <person name="Das S."/>
            <person name="Dasgupta S."/>
            <person name="Kirsebom L.A."/>
        </authorList>
    </citation>
    <scope>NUCLEOTIDE SEQUENCE [LARGE SCALE GENOMIC DNA]</scope>
    <source>
        <strain evidence="1 2">DSM 44078</strain>
    </source>
</reference>
<proteinExistence type="predicted"/>
<organism evidence="1 2">
    <name type="scientific">Mycolicibacterium komossense</name>
    <dbReference type="NCBI Taxonomy" id="1779"/>
    <lineage>
        <taxon>Bacteria</taxon>
        <taxon>Bacillati</taxon>
        <taxon>Actinomycetota</taxon>
        <taxon>Actinomycetes</taxon>
        <taxon>Mycobacteriales</taxon>
        <taxon>Mycobacteriaceae</taxon>
        <taxon>Mycolicibacterium</taxon>
    </lineage>
</organism>